<feature type="domain" description="Peptidase S1" evidence="9">
    <location>
        <begin position="110"/>
        <end position="350"/>
    </location>
</feature>
<dbReference type="GO" id="GO:0006508">
    <property type="term" value="P:proteolysis"/>
    <property type="evidence" value="ECO:0007669"/>
    <property type="project" value="UniProtKB-KW"/>
</dbReference>
<dbReference type="PROSITE" id="PS00134">
    <property type="entry name" value="TRYPSIN_HIS"/>
    <property type="match status" value="1"/>
</dbReference>
<evidence type="ECO:0000313" key="10">
    <source>
        <dbReference type="EMBL" id="CAF1944275.1"/>
    </source>
</evidence>
<dbReference type="PROSITE" id="PS50240">
    <property type="entry name" value="TRYPSIN_DOM"/>
    <property type="match status" value="1"/>
</dbReference>
<dbReference type="Proteomes" id="UP000663856">
    <property type="component" value="Unassembled WGS sequence"/>
</dbReference>
<sequence>MTTTQYGKAMYFEQPYAVPQPYAIPQSQLALRPPNRMNLRRNATLRYFLICMGSLCCLLIIGTVISLFVYFYFRYRNNVSSLLSYPEFVCSQGPCGCPNYNYGQPSTSRIVGGKDVLPFTYPWLVTIVDQYGIDPFCAGFIISYNTILTAAHCLIGRNPKQLQILARIHDLRQFNGERYDIEKWYIHPEYTFNDSMQLNDIALVKINRAFSYDLRPCCLPSVRSSMYPEPKTAAVASGWGKLASKPNSRSSHILQHVVMPIVDENNRKCRQSMVDSNRQLCAGYDKLSIDTCSGDSGSPLLVVEYSNKKQGHFVATGIVSYGNTQCDASISSGLYTRVGFYLPWIERILSNV</sequence>
<gene>
    <name evidence="11" type="ORF">OVN521_LOCUS24485</name>
    <name evidence="10" type="ORF">WKI299_LOCUS2056</name>
</gene>
<keyword evidence="4" id="KW-1015">Disulfide bond</keyword>
<evidence type="ECO:0000256" key="8">
    <source>
        <dbReference type="SAM" id="Phobius"/>
    </source>
</evidence>
<evidence type="ECO:0000256" key="4">
    <source>
        <dbReference type="ARBA" id="ARBA00023157"/>
    </source>
</evidence>
<comment type="subcellular location">
    <subcellularLocation>
        <location evidence="1">Secreted</location>
    </subcellularLocation>
</comment>
<dbReference type="SMART" id="SM00020">
    <property type="entry name" value="Tryp_SPc"/>
    <property type="match status" value="1"/>
</dbReference>
<keyword evidence="12" id="KW-1185">Reference proteome</keyword>
<organism evidence="11 12">
    <name type="scientific">Rotaria magnacalcarata</name>
    <dbReference type="NCBI Taxonomy" id="392030"/>
    <lineage>
        <taxon>Eukaryota</taxon>
        <taxon>Metazoa</taxon>
        <taxon>Spiralia</taxon>
        <taxon>Gnathifera</taxon>
        <taxon>Rotifera</taxon>
        <taxon>Eurotatoria</taxon>
        <taxon>Bdelloidea</taxon>
        <taxon>Philodinida</taxon>
        <taxon>Philodinidae</taxon>
        <taxon>Rotaria</taxon>
    </lineage>
</organism>
<dbReference type="InterPro" id="IPR051487">
    <property type="entry name" value="Ser/Thr_Proteases_Immune/Dev"/>
</dbReference>
<evidence type="ECO:0000256" key="5">
    <source>
        <dbReference type="ARBA" id="ARBA00023180"/>
    </source>
</evidence>
<dbReference type="PANTHER" id="PTHR24256">
    <property type="entry name" value="TRYPTASE-RELATED"/>
    <property type="match status" value="1"/>
</dbReference>
<dbReference type="EMBL" id="CAJNRF010000176">
    <property type="protein sequence ID" value="CAF1944275.1"/>
    <property type="molecule type" value="Genomic_DNA"/>
</dbReference>
<dbReference type="PRINTS" id="PR00722">
    <property type="entry name" value="CHYMOTRYPSIN"/>
</dbReference>
<comment type="similarity">
    <text evidence="6">Belongs to the peptidase S1 family. CLIP subfamily.</text>
</comment>
<keyword evidence="7" id="KW-0645">Protease</keyword>
<feature type="transmembrane region" description="Helical" evidence="8">
    <location>
        <begin position="47"/>
        <end position="73"/>
    </location>
</feature>
<dbReference type="InterPro" id="IPR001254">
    <property type="entry name" value="Trypsin_dom"/>
</dbReference>
<accession>A0A819ZTE8</accession>
<protein>
    <recommendedName>
        <fullName evidence="9">Peptidase S1 domain-containing protein</fullName>
    </recommendedName>
</protein>
<keyword evidence="7" id="KW-0378">Hydrolase</keyword>
<dbReference type="GO" id="GO:0004252">
    <property type="term" value="F:serine-type endopeptidase activity"/>
    <property type="evidence" value="ECO:0007669"/>
    <property type="project" value="InterPro"/>
</dbReference>
<evidence type="ECO:0000256" key="1">
    <source>
        <dbReference type="ARBA" id="ARBA00004613"/>
    </source>
</evidence>
<dbReference type="InterPro" id="IPR001314">
    <property type="entry name" value="Peptidase_S1A"/>
</dbReference>
<dbReference type="InterPro" id="IPR009003">
    <property type="entry name" value="Peptidase_S1_PA"/>
</dbReference>
<name>A0A819ZTE8_9BILA</name>
<keyword evidence="2" id="KW-0964">Secreted</keyword>
<dbReference type="EMBL" id="CAJOBG010005832">
    <property type="protein sequence ID" value="CAF4167178.1"/>
    <property type="molecule type" value="Genomic_DNA"/>
</dbReference>
<dbReference type="InterPro" id="IPR043504">
    <property type="entry name" value="Peptidase_S1_PA_chymotrypsin"/>
</dbReference>
<dbReference type="SUPFAM" id="SSF50494">
    <property type="entry name" value="Trypsin-like serine proteases"/>
    <property type="match status" value="1"/>
</dbReference>
<evidence type="ECO:0000313" key="11">
    <source>
        <dbReference type="EMBL" id="CAF4167178.1"/>
    </source>
</evidence>
<proteinExistence type="inferred from homology"/>
<dbReference type="CDD" id="cd00190">
    <property type="entry name" value="Tryp_SPc"/>
    <property type="match status" value="1"/>
</dbReference>
<dbReference type="PROSITE" id="PS00135">
    <property type="entry name" value="TRYPSIN_SER"/>
    <property type="match status" value="1"/>
</dbReference>
<keyword evidence="7" id="KW-0720">Serine protease</keyword>
<dbReference type="Gene3D" id="2.40.10.10">
    <property type="entry name" value="Trypsin-like serine proteases"/>
    <property type="match status" value="1"/>
</dbReference>
<keyword evidence="3" id="KW-0732">Signal</keyword>
<evidence type="ECO:0000256" key="3">
    <source>
        <dbReference type="ARBA" id="ARBA00022729"/>
    </source>
</evidence>
<evidence type="ECO:0000256" key="2">
    <source>
        <dbReference type="ARBA" id="ARBA00022525"/>
    </source>
</evidence>
<dbReference type="InterPro" id="IPR033116">
    <property type="entry name" value="TRYPSIN_SER"/>
</dbReference>
<dbReference type="Proteomes" id="UP000663866">
    <property type="component" value="Unassembled WGS sequence"/>
</dbReference>
<dbReference type="FunFam" id="2.40.10.10:FF:000068">
    <property type="entry name" value="transmembrane protease serine 2"/>
    <property type="match status" value="1"/>
</dbReference>
<evidence type="ECO:0000259" key="9">
    <source>
        <dbReference type="PROSITE" id="PS50240"/>
    </source>
</evidence>
<reference evidence="11" key="1">
    <citation type="submission" date="2021-02" db="EMBL/GenBank/DDBJ databases">
        <authorList>
            <person name="Nowell W R."/>
        </authorList>
    </citation>
    <scope>NUCLEOTIDE SEQUENCE</scope>
</reference>
<keyword evidence="8" id="KW-0472">Membrane</keyword>
<dbReference type="AlphaFoldDB" id="A0A819ZTE8"/>
<keyword evidence="5" id="KW-0325">Glycoprotein</keyword>
<dbReference type="InterPro" id="IPR018114">
    <property type="entry name" value="TRYPSIN_HIS"/>
</dbReference>
<evidence type="ECO:0000256" key="7">
    <source>
        <dbReference type="RuleBase" id="RU363034"/>
    </source>
</evidence>
<dbReference type="GO" id="GO:0005576">
    <property type="term" value="C:extracellular region"/>
    <property type="evidence" value="ECO:0007669"/>
    <property type="project" value="UniProtKB-SubCell"/>
</dbReference>
<keyword evidence="8" id="KW-1133">Transmembrane helix</keyword>
<comment type="caution">
    <text evidence="11">The sequence shown here is derived from an EMBL/GenBank/DDBJ whole genome shotgun (WGS) entry which is preliminary data.</text>
</comment>
<dbReference type="FunFam" id="2.40.10.10:FF:000054">
    <property type="entry name" value="Complement C1r subcomponent"/>
    <property type="match status" value="1"/>
</dbReference>
<evidence type="ECO:0000256" key="6">
    <source>
        <dbReference type="ARBA" id="ARBA00024195"/>
    </source>
</evidence>
<evidence type="ECO:0000313" key="12">
    <source>
        <dbReference type="Proteomes" id="UP000663866"/>
    </source>
</evidence>
<dbReference type="Pfam" id="PF00089">
    <property type="entry name" value="Trypsin"/>
    <property type="match status" value="1"/>
</dbReference>
<keyword evidence="8" id="KW-0812">Transmembrane</keyword>